<dbReference type="CDD" id="cd02440">
    <property type="entry name" value="AdoMet_MTases"/>
    <property type="match status" value="1"/>
</dbReference>
<dbReference type="STRING" id="546871.SAMN04488543_0203"/>
<keyword evidence="1" id="KW-0489">Methyltransferase</keyword>
<gene>
    <name evidence="1" type="ORF">SAMN04488543_0203</name>
</gene>
<keyword evidence="2" id="KW-1185">Reference proteome</keyword>
<proteinExistence type="predicted"/>
<sequence>MPSAILVRRYQLFDSMLGLLPRGRLVDLGTGHGAFALRAAQQGWQVTGVDARADRIPDDPTVTWQITDIREVDLAPYDVIACLGLFYHLELEDQLALLRRCAGTPLILDTHVDNGGGKHPLSERQTFGPYTGSYYREPGRLTSSWINERSFWPTPETLHQMLADHGYPVVLEAHPYVVPDRTFYLALPEPRPVGDEE</sequence>
<dbReference type="Proteomes" id="UP000199092">
    <property type="component" value="Chromosome I"/>
</dbReference>
<dbReference type="GO" id="GO:0032259">
    <property type="term" value="P:methylation"/>
    <property type="evidence" value="ECO:0007669"/>
    <property type="project" value="UniProtKB-KW"/>
</dbReference>
<evidence type="ECO:0000313" key="2">
    <source>
        <dbReference type="Proteomes" id="UP000199092"/>
    </source>
</evidence>
<dbReference type="Gene3D" id="3.40.50.150">
    <property type="entry name" value="Vaccinia Virus protein VP39"/>
    <property type="match status" value="1"/>
</dbReference>
<dbReference type="InterPro" id="IPR029063">
    <property type="entry name" value="SAM-dependent_MTases_sf"/>
</dbReference>
<organism evidence="1 2">
    <name type="scientific">Friedmanniella luteola</name>
    <dbReference type="NCBI Taxonomy" id="546871"/>
    <lineage>
        <taxon>Bacteria</taxon>
        <taxon>Bacillati</taxon>
        <taxon>Actinomycetota</taxon>
        <taxon>Actinomycetes</taxon>
        <taxon>Propionibacteriales</taxon>
        <taxon>Nocardioidaceae</taxon>
        <taxon>Friedmanniella</taxon>
    </lineage>
</organism>
<dbReference type="SUPFAM" id="SSF53335">
    <property type="entry name" value="S-adenosyl-L-methionine-dependent methyltransferases"/>
    <property type="match status" value="1"/>
</dbReference>
<dbReference type="GO" id="GO:0008168">
    <property type="term" value="F:methyltransferase activity"/>
    <property type="evidence" value="ECO:0007669"/>
    <property type="project" value="UniProtKB-KW"/>
</dbReference>
<dbReference type="AlphaFoldDB" id="A0A1H1LD04"/>
<dbReference type="EMBL" id="LT629749">
    <property type="protein sequence ID" value="SDR72202.1"/>
    <property type="molecule type" value="Genomic_DNA"/>
</dbReference>
<accession>A0A1H1LD04</accession>
<reference evidence="1 2" key="1">
    <citation type="submission" date="2016-10" db="EMBL/GenBank/DDBJ databases">
        <authorList>
            <person name="de Groot N.N."/>
        </authorList>
    </citation>
    <scope>NUCLEOTIDE SEQUENCE [LARGE SCALE GENOMIC DNA]</scope>
    <source>
        <strain evidence="1 2">DSM 21741</strain>
    </source>
</reference>
<dbReference type="RefSeq" id="WP_091408915.1">
    <property type="nucleotide sequence ID" value="NZ_LT629749.1"/>
</dbReference>
<protein>
    <submittedName>
        <fullName evidence="1">Methyltransferase domain-containing protein</fullName>
    </submittedName>
</protein>
<evidence type="ECO:0000313" key="1">
    <source>
        <dbReference type="EMBL" id="SDR72202.1"/>
    </source>
</evidence>
<keyword evidence="1" id="KW-0808">Transferase</keyword>
<dbReference type="OrthoDB" id="9786503at2"/>
<dbReference type="Pfam" id="PF13489">
    <property type="entry name" value="Methyltransf_23"/>
    <property type="match status" value="1"/>
</dbReference>
<name>A0A1H1LD04_9ACTN</name>